<feature type="region of interest" description="Disordered" evidence="13">
    <location>
        <begin position="2050"/>
        <end position="2100"/>
    </location>
</feature>
<feature type="domain" description="Ig-like" evidence="15">
    <location>
        <begin position="1527"/>
        <end position="1615"/>
    </location>
</feature>
<dbReference type="SUPFAM" id="SSF48726">
    <property type="entry name" value="Immunoglobulin"/>
    <property type="match status" value="17"/>
</dbReference>
<feature type="domain" description="Ig-like" evidence="15">
    <location>
        <begin position="933"/>
        <end position="1023"/>
    </location>
</feature>
<evidence type="ECO:0000313" key="17">
    <source>
        <dbReference type="EMBL" id="CAJ0584355.1"/>
    </source>
</evidence>
<evidence type="ECO:0000256" key="8">
    <source>
        <dbReference type="ARBA" id="ARBA00022777"/>
    </source>
</evidence>
<dbReference type="GO" id="GO:0005524">
    <property type="term" value="F:ATP binding"/>
    <property type="evidence" value="ECO:0007669"/>
    <property type="project" value="UniProtKB-UniRule"/>
</dbReference>
<dbReference type="PROSITE" id="PS50835">
    <property type="entry name" value="IG_LIKE"/>
    <property type="match status" value="16"/>
</dbReference>
<evidence type="ECO:0000256" key="6">
    <source>
        <dbReference type="ARBA" id="ARBA00022737"/>
    </source>
</evidence>
<dbReference type="FunFam" id="2.60.40.10:FF:000032">
    <property type="entry name" value="palladin isoform X1"/>
    <property type="match status" value="5"/>
</dbReference>
<proteinExistence type="inferred from homology"/>
<dbReference type="InterPro" id="IPR013783">
    <property type="entry name" value="Ig-like_fold"/>
</dbReference>
<organism evidence="17 18">
    <name type="scientific">Mesorhabditis spiculigera</name>
    <dbReference type="NCBI Taxonomy" id="96644"/>
    <lineage>
        <taxon>Eukaryota</taxon>
        <taxon>Metazoa</taxon>
        <taxon>Ecdysozoa</taxon>
        <taxon>Nematoda</taxon>
        <taxon>Chromadorea</taxon>
        <taxon>Rhabditida</taxon>
        <taxon>Rhabditina</taxon>
        <taxon>Rhabditomorpha</taxon>
        <taxon>Rhabditoidea</taxon>
        <taxon>Rhabditidae</taxon>
        <taxon>Mesorhabditinae</taxon>
        <taxon>Mesorhabditis</taxon>
    </lineage>
</organism>
<keyword evidence="11" id="KW-0393">Immunoglobulin domain</keyword>
<feature type="region of interest" description="Disordered" evidence="13">
    <location>
        <begin position="1350"/>
        <end position="1434"/>
    </location>
</feature>
<evidence type="ECO:0000256" key="13">
    <source>
        <dbReference type="SAM" id="MobiDB-lite"/>
    </source>
</evidence>
<feature type="domain" description="Fibronectin type-III" evidence="16">
    <location>
        <begin position="81"/>
        <end position="174"/>
    </location>
</feature>
<dbReference type="InterPro" id="IPR036116">
    <property type="entry name" value="FN3_sf"/>
</dbReference>
<dbReference type="Gene3D" id="2.60.40.10">
    <property type="entry name" value="Immunoglobulins"/>
    <property type="match status" value="19"/>
</dbReference>
<dbReference type="Gene3D" id="1.10.510.10">
    <property type="entry name" value="Transferase(Phosphotransferase) domain 1"/>
    <property type="match status" value="1"/>
</dbReference>
<evidence type="ECO:0000256" key="11">
    <source>
        <dbReference type="ARBA" id="ARBA00023319"/>
    </source>
</evidence>
<evidence type="ECO:0000313" key="18">
    <source>
        <dbReference type="Proteomes" id="UP001177023"/>
    </source>
</evidence>
<dbReference type="SMART" id="SM00220">
    <property type="entry name" value="S_TKc"/>
    <property type="match status" value="1"/>
</dbReference>
<feature type="domain" description="Ig-like" evidence="15">
    <location>
        <begin position="2224"/>
        <end position="2313"/>
    </location>
</feature>
<dbReference type="PROSITE" id="PS00107">
    <property type="entry name" value="PROTEIN_KINASE_ATP"/>
    <property type="match status" value="1"/>
</dbReference>
<dbReference type="Pfam" id="PF00069">
    <property type="entry name" value="Pkinase"/>
    <property type="match status" value="1"/>
</dbReference>
<feature type="compositionally biased region" description="Basic and acidic residues" evidence="13">
    <location>
        <begin position="1368"/>
        <end position="1411"/>
    </location>
</feature>
<keyword evidence="3" id="KW-0963">Cytoplasm</keyword>
<dbReference type="FunFam" id="2.60.40.10:FF:001847">
    <property type="entry name" value="Titin homolog"/>
    <property type="match status" value="1"/>
</dbReference>
<dbReference type="GO" id="GO:0060298">
    <property type="term" value="P:positive regulation of sarcomere organization"/>
    <property type="evidence" value="ECO:0007669"/>
    <property type="project" value="UniProtKB-ARBA"/>
</dbReference>
<feature type="compositionally biased region" description="Basic and acidic residues" evidence="13">
    <location>
        <begin position="2061"/>
        <end position="2092"/>
    </location>
</feature>
<dbReference type="SUPFAM" id="SSF56112">
    <property type="entry name" value="Protein kinase-like (PK-like)"/>
    <property type="match status" value="1"/>
</dbReference>
<dbReference type="InterPro" id="IPR003961">
    <property type="entry name" value="FN3_dom"/>
</dbReference>
<dbReference type="EMBL" id="CATQJA010002692">
    <property type="protein sequence ID" value="CAJ0584355.1"/>
    <property type="molecule type" value="Genomic_DNA"/>
</dbReference>
<dbReference type="PROSITE" id="PS50011">
    <property type="entry name" value="PROTEIN_KINASE_DOM"/>
    <property type="match status" value="1"/>
</dbReference>
<feature type="domain" description="Ig-like" evidence="15">
    <location>
        <begin position="830"/>
        <end position="918"/>
    </location>
</feature>
<evidence type="ECO:0000256" key="10">
    <source>
        <dbReference type="ARBA" id="ARBA00023157"/>
    </source>
</evidence>
<dbReference type="InterPro" id="IPR011009">
    <property type="entry name" value="Kinase-like_dom_sf"/>
</dbReference>
<dbReference type="InterPro" id="IPR017441">
    <property type="entry name" value="Protein_kinase_ATP_BS"/>
</dbReference>
<dbReference type="Gene3D" id="3.30.200.20">
    <property type="entry name" value="Phosphorylase Kinase, domain 1"/>
    <property type="match status" value="1"/>
</dbReference>
<dbReference type="SMART" id="SM00408">
    <property type="entry name" value="IGc2"/>
    <property type="match status" value="17"/>
</dbReference>
<dbReference type="GO" id="GO:0004674">
    <property type="term" value="F:protein serine/threonine kinase activity"/>
    <property type="evidence" value="ECO:0007669"/>
    <property type="project" value="UniProtKB-KW"/>
</dbReference>
<keyword evidence="9 12" id="KW-0067">ATP-binding</keyword>
<keyword evidence="8" id="KW-0418">Kinase</keyword>
<keyword evidence="7 12" id="KW-0547">Nucleotide-binding</keyword>
<dbReference type="InterPro" id="IPR008271">
    <property type="entry name" value="Ser/Thr_kinase_AS"/>
</dbReference>
<comment type="subcellular location">
    <subcellularLocation>
        <location evidence="1">Cytoplasm</location>
        <location evidence="1">Myofibril</location>
        <location evidence="1">Sarcomere</location>
        <location evidence="1">A band</location>
    </subcellularLocation>
</comment>
<evidence type="ECO:0000256" key="5">
    <source>
        <dbReference type="ARBA" id="ARBA00022679"/>
    </source>
</evidence>
<dbReference type="FunFam" id="2.60.40.10:FF:000425">
    <property type="entry name" value="Myosin light chain kinase"/>
    <property type="match status" value="1"/>
</dbReference>
<protein>
    <submittedName>
        <fullName evidence="17">Uncharacterized protein</fullName>
    </submittedName>
</protein>
<feature type="non-terminal residue" evidence="17">
    <location>
        <position position="2555"/>
    </location>
</feature>
<evidence type="ECO:0000256" key="1">
    <source>
        <dbReference type="ARBA" id="ARBA00004161"/>
    </source>
</evidence>
<dbReference type="FunFam" id="2.60.40.10:FF:000107">
    <property type="entry name" value="Myosin, light chain kinase a"/>
    <property type="match status" value="5"/>
</dbReference>
<feature type="domain" description="Ig-like" evidence="15">
    <location>
        <begin position="543"/>
        <end position="633"/>
    </location>
</feature>
<dbReference type="SUPFAM" id="SSF49265">
    <property type="entry name" value="Fibronectin type III"/>
    <property type="match status" value="2"/>
</dbReference>
<feature type="domain" description="Ig-like" evidence="15">
    <location>
        <begin position="1036"/>
        <end position="1127"/>
    </location>
</feature>
<feature type="domain" description="Ig-like" evidence="15">
    <location>
        <begin position="1745"/>
        <end position="1839"/>
    </location>
</feature>
<feature type="region of interest" description="Disordered" evidence="13">
    <location>
        <begin position="805"/>
        <end position="830"/>
    </location>
</feature>
<feature type="domain" description="Ig-like" evidence="15">
    <location>
        <begin position="1"/>
        <end position="76"/>
    </location>
</feature>
<comment type="similarity">
    <text evidence="2">Belongs to the protein kinase superfamily. CAMK Ser/Thr protein kinase family.</text>
</comment>
<dbReference type="FunFam" id="2.60.40.10:FF:001223">
    <property type="entry name" value="Sidekick cell adhesion molecule 1"/>
    <property type="match status" value="1"/>
</dbReference>
<gene>
    <name evidence="17" type="ORF">MSPICULIGERA_LOCUS22414</name>
</gene>
<feature type="compositionally biased region" description="Basic and acidic residues" evidence="13">
    <location>
        <begin position="1124"/>
        <end position="1150"/>
    </location>
</feature>
<dbReference type="InterPro" id="IPR000719">
    <property type="entry name" value="Prot_kinase_dom"/>
</dbReference>
<dbReference type="FunFam" id="2.60.40.10:FF:000080">
    <property type="entry name" value="Myosin light chain kinase, smooth muscle"/>
    <property type="match status" value="2"/>
</dbReference>
<dbReference type="Pfam" id="PF00041">
    <property type="entry name" value="fn3"/>
    <property type="match status" value="2"/>
</dbReference>
<evidence type="ECO:0000256" key="4">
    <source>
        <dbReference type="ARBA" id="ARBA00022527"/>
    </source>
</evidence>
<reference evidence="17" key="1">
    <citation type="submission" date="2023-06" db="EMBL/GenBank/DDBJ databases">
        <authorList>
            <person name="Delattre M."/>
        </authorList>
    </citation>
    <scope>NUCLEOTIDE SEQUENCE</scope>
    <source>
        <strain evidence="17">AF72</strain>
    </source>
</reference>
<keyword evidence="5" id="KW-0808">Transferase</keyword>
<evidence type="ECO:0000256" key="7">
    <source>
        <dbReference type="ARBA" id="ARBA00022741"/>
    </source>
</evidence>
<feature type="domain" description="Ig-like" evidence="15">
    <location>
        <begin position="703"/>
        <end position="787"/>
    </location>
</feature>
<dbReference type="SMART" id="SM00060">
    <property type="entry name" value="FN3"/>
    <property type="match status" value="2"/>
</dbReference>
<keyword evidence="6" id="KW-0677">Repeat</keyword>
<evidence type="ECO:0000259" key="16">
    <source>
        <dbReference type="PROSITE" id="PS50853"/>
    </source>
</evidence>
<dbReference type="GO" id="GO:0040017">
    <property type="term" value="P:positive regulation of locomotion"/>
    <property type="evidence" value="ECO:0007669"/>
    <property type="project" value="UniProtKB-ARBA"/>
</dbReference>
<dbReference type="CDD" id="cd00063">
    <property type="entry name" value="FN3"/>
    <property type="match status" value="2"/>
</dbReference>
<dbReference type="GO" id="GO:0031672">
    <property type="term" value="C:A band"/>
    <property type="evidence" value="ECO:0007669"/>
    <property type="project" value="UniProtKB-SubCell"/>
</dbReference>
<evidence type="ECO:0000256" key="3">
    <source>
        <dbReference type="ARBA" id="ARBA00022490"/>
    </source>
</evidence>
<dbReference type="Pfam" id="PF07679">
    <property type="entry name" value="I-set"/>
    <property type="match status" value="16"/>
</dbReference>
<evidence type="ECO:0000256" key="2">
    <source>
        <dbReference type="ARBA" id="ARBA00006692"/>
    </source>
</evidence>
<dbReference type="PROSITE" id="PS00108">
    <property type="entry name" value="PROTEIN_KINASE_ST"/>
    <property type="match status" value="1"/>
</dbReference>
<dbReference type="InterPro" id="IPR003599">
    <property type="entry name" value="Ig_sub"/>
</dbReference>
<dbReference type="Proteomes" id="UP001177023">
    <property type="component" value="Unassembled WGS sequence"/>
</dbReference>
<feature type="domain" description="Ig-like" evidence="15">
    <location>
        <begin position="1252"/>
        <end position="1344"/>
    </location>
</feature>
<dbReference type="FunFam" id="2.60.40.10:FF:001948">
    <property type="entry name" value="Titin homolog"/>
    <property type="match status" value="1"/>
</dbReference>
<dbReference type="GO" id="GO:0019899">
    <property type="term" value="F:enzyme binding"/>
    <property type="evidence" value="ECO:0007669"/>
    <property type="project" value="UniProtKB-ARBA"/>
</dbReference>
<dbReference type="InterPro" id="IPR036179">
    <property type="entry name" value="Ig-like_dom_sf"/>
</dbReference>
<feature type="domain" description="Ig-like" evidence="15">
    <location>
        <begin position="2117"/>
        <end position="2206"/>
    </location>
</feature>
<name>A0AA36DDN8_9BILA</name>
<evidence type="ECO:0000259" key="14">
    <source>
        <dbReference type="PROSITE" id="PS50011"/>
    </source>
</evidence>
<evidence type="ECO:0000259" key="15">
    <source>
        <dbReference type="PROSITE" id="PS50835"/>
    </source>
</evidence>
<dbReference type="FunFam" id="1.10.510.10:FF:000135">
    <property type="entry name" value="Putative myosin light chain kinase 3"/>
    <property type="match status" value="1"/>
</dbReference>
<feature type="domain" description="Fibronectin type-III" evidence="16">
    <location>
        <begin position="1152"/>
        <end position="1248"/>
    </location>
</feature>
<dbReference type="InterPro" id="IPR007110">
    <property type="entry name" value="Ig-like_dom"/>
</dbReference>
<feature type="domain" description="Ig-like" evidence="15">
    <location>
        <begin position="2431"/>
        <end position="2519"/>
    </location>
</feature>
<sequence>MATIGPSSYGRPVPEVEWIDNQGKTIADGAKFKIETSGLNTCLTIQKIEIAHRGEFTCRVRNRCGEDKYAIGIQVTDRPEPPGKPTVQDQNVDSVKLLWAVPKQDGGSAIRNYIVEMKTENDKTWAKAEVTKQPFTTLFHLVAGETYRFRVRADNVFGQSDPSEETDPVTVQSVTRQVVTPPPKERKEEQPEAVDYEKLDTTVGEAELHKTVDLSRIPNDLQAKYIICEELGRGAYGTVYRAIERATGKTWAAKMVQVRPGVKKENVLHEMDMMNQLHHEKLLHLHEAFDLGNEMCLIEEFVSGGELFDKIMEDDSLMSEPEVRDYMHQILLGLQHMHQKNIVHLDLKPENILLKAKGSTDIKIIDFGLARKLDPKRGVKLLFGTPEFCAPEVVNYQPVGLATDMWTVGVISYVLLSGLSPFLGDSDEETLANVSAADWDFDDPSWEDVSDLAKDFICRLMAKDKRKRMSVQEALQHPWIVKSAPKYRGKVPLRQKRDFMARKRWSDDLLPIGRLAKRGAIFRRLSMDGVFERNISFDTDCAPIIRKRLEDIFANVGDLIATLSCDVEGMPAPRIRWFKGDKELPINSPKYNTRYLNGLAELTVKNIEETDAGIYTCRATNDLGSIETQAKLVIEAPKKKDDKKMELDRKAVKFENGVVSLNIFNTLPEDSGTYTCVAENLHGAARTMTVLTITPAEDKRVKPKFVEPLMDKSACEGNEIVLECQVEGSPLPNLTWYKDGLKLILENRMLHYIDRKGIAKLNIMNVQVEDAGQYACEAINPVGKDFTHCTVKVIDMGLAASRLSTSRASSRSRSPTPARSSVDREDERAPVITRPLTDTTVYEGNRELLELEVSGVPAPSVEWYRNGKLVSESRLLRTYFDGRVAFLKIYEANEEHAGEYVCRVANRAGTVESRAVLTVAKQVTEDDHVKDMPKFVKKLEDMEVAKEGDGVTLTCQAKGEPAVEIVWLHNGRAIHGNENVRTRTFDDSTATLEIVSCGPDDCGVYTAVATNPLGDAHTSAQVSLAERKEKAKAILPAFIVEPKKKVVVEEGQVLNILCDINGTPTPDITWLKDGQPLRTDKRILALSEGLSHQLIISNAQLEDAGIYRILAENERGKIQHDTEVQVTRKAEEKQEKPKAKVEEKDEEKKKGAPGLVEDLVLNGTTTQSVSLGWSEPKENGGSQIADYEVQLRKPDRRSWTDAARTIDCEAKIRNLEPNTEYFFRVRARNAREHGAWAQMKMTVKTDTTAEKPMIRKAPSAQVSAAEGDKIELVVEYSGEPAPKVKWYRTGHQMIDGLRVRLQNEPEADVARLIIHDAIKSEDAGVYACHIENEAGHVSCEVAISITAKVAPEKPETGKPEAPQAAEPQKTEAKPEEAKPKKAEAQAEESKDEAKPKKTKKSKEAAEEKKEGSQPTESPLMTRKTREGPPMVGKELNNETVTAGQTFSLACKITAQPQGDVSWFKDNERLPAAGRYEKISACGLHRLICHSAQATDAGVYRCVVENEVGVAVSECRVDVHDAEEQHAPRFESGLVDKTALSGHEITLKCRISGHPEPTVLWMKDGIRINTSRRQRLQFGENGVCTLTIADMSEEDTGVYLCTASNKFGVESSQCLVFVAEPTGPDAHLVLADVLSDKRVPPKFIRAPASLIDAAEGSTVMLVAKAIGEPQPRITWKKDGKDISRTNRMYQHYITGEFEAHLQIDFVVQKTSGIFQCIAENSEGQTVVETQVIVQRGTAKIIENCAPVFLTPMRDMGVVSGHPCTLNCKVKGVPEPEIKWYFQDDNMRRICLNHVPTGWIECSGGDQAELKCERVYRNQQGTYQCVASNRYGESSTQCYLLVGELHDRPAGPPRFIKCLRDVWTPLGQEIVFEVETAGFPLPELRWLHNDNLVREGRDVQIKYVSDNKCELRIKKVSLLDLGVYSVEASNAHGLLRTNASLNVGKPRHAIPPEFREYLPSVEEEVSVMPRVAFDEEDQPKHHRSASQVRQELRKKGAAPVFVHGLEDMELKAGASAAVAGQLTRKTRQRIAGHRSAAKGLAESIMATALLSPTTSQPFELPEDAEKQEEQHEKMEKADDKKKHLERQSSSRDETDNSAPSSLDDIRQAVQHRNRKPCRPKFLVKPKAKKELEEGRSLRLKCAISANPLPTVYWDRAGVVLETGNKFSIYNDGDFYYLEVHHVSVHDQGFYNCTATNTEGIATSSSEVEVIRAEAPKRRTRKEPKAPQFIEVLPGVLRGTAGEQTTVECSVSGFPSPSIAWMRNGQALVPSDRYLMSYDGECATLKFAHVTLADEGSYACVASNQNGEAKTQMKFEVAPGVHKTGDGQAPLFRAERLKDRIRVRDGQPCSLEAEIIEGSEPLTIKWLRDGVQIEDSAAFRYSQSGKICRLAVADAFPEDAGQYSCEARNQWGVARCQMRMEVYSDEKPAGEQAPKILDAPASLSADLGMPLVIKAKIVGHPDPVVEWHKGTEKLINSDKYKMNSDGESMILTIADTNRRDAGKYRITASNHAGQTTHTVDVTVREPTPNPYGEDLATAKLLLEGTTAALPQRRPVARK</sequence>
<dbReference type="CDD" id="cd00096">
    <property type="entry name" value="Ig"/>
    <property type="match status" value="3"/>
</dbReference>
<feature type="compositionally biased region" description="Low complexity" evidence="13">
    <location>
        <begin position="805"/>
        <end position="820"/>
    </location>
</feature>
<dbReference type="PANTHER" id="PTHR47633">
    <property type="entry name" value="IMMUNOGLOBULIN"/>
    <property type="match status" value="1"/>
</dbReference>
<feature type="domain" description="Protein kinase" evidence="14">
    <location>
        <begin position="225"/>
        <end position="480"/>
    </location>
</feature>
<keyword evidence="10" id="KW-1015">Disulfide bond</keyword>
<feature type="domain" description="Ig-like" evidence="15">
    <location>
        <begin position="1851"/>
        <end position="1940"/>
    </location>
</feature>
<feature type="domain" description="Ig-like" evidence="15">
    <location>
        <begin position="1640"/>
        <end position="1731"/>
    </location>
</feature>
<dbReference type="InterPro" id="IPR013098">
    <property type="entry name" value="Ig_I-set"/>
</dbReference>
<comment type="caution">
    <text evidence="17">The sequence shown here is derived from an EMBL/GenBank/DDBJ whole genome shotgun (WGS) entry which is preliminary data.</text>
</comment>
<feature type="domain" description="Ig-like" evidence="15">
    <location>
        <begin position="2327"/>
        <end position="2420"/>
    </location>
</feature>
<feature type="domain" description="Ig-like" evidence="15">
    <location>
        <begin position="1428"/>
        <end position="1512"/>
    </location>
</feature>
<dbReference type="PANTHER" id="PTHR47633:SF7">
    <property type="entry name" value="TITIN HOMOLOG"/>
    <property type="match status" value="1"/>
</dbReference>
<keyword evidence="4" id="KW-0723">Serine/threonine-protein kinase</keyword>
<dbReference type="GO" id="GO:0045989">
    <property type="term" value="P:positive regulation of striated muscle contraction"/>
    <property type="evidence" value="ECO:0007669"/>
    <property type="project" value="UniProtKB-ARBA"/>
</dbReference>
<keyword evidence="18" id="KW-1185">Reference proteome</keyword>
<feature type="region of interest" description="Disordered" evidence="13">
    <location>
        <begin position="1124"/>
        <end position="1153"/>
    </location>
</feature>
<dbReference type="InterPro" id="IPR003598">
    <property type="entry name" value="Ig_sub2"/>
</dbReference>
<accession>A0AA36DDN8</accession>
<feature type="binding site" evidence="12">
    <location>
        <position position="254"/>
    </location>
    <ligand>
        <name>ATP</name>
        <dbReference type="ChEBI" id="CHEBI:30616"/>
    </ligand>
</feature>
<dbReference type="PROSITE" id="PS50853">
    <property type="entry name" value="FN3"/>
    <property type="match status" value="2"/>
</dbReference>
<evidence type="ECO:0000256" key="9">
    <source>
        <dbReference type="ARBA" id="ARBA00022840"/>
    </source>
</evidence>
<evidence type="ECO:0000256" key="12">
    <source>
        <dbReference type="PROSITE-ProRule" id="PRU10141"/>
    </source>
</evidence>
<dbReference type="SMART" id="SM00409">
    <property type="entry name" value="IG"/>
    <property type="match status" value="16"/>
</dbReference>